<dbReference type="PRINTS" id="PR00463">
    <property type="entry name" value="EP450I"/>
</dbReference>
<evidence type="ECO:0000256" key="12">
    <source>
        <dbReference type="ARBA" id="ARBA00023004"/>
    </source>
</evidence>
<keyword evidence="13 16" id="KW-0503">Monooxygenase</keyword>
<dbReference type="EMBL" id="ML996566">
    <property type="protein sequence ID" value="KAF2761981.1"/>
    <property type="molecule type" value="Genomic_DNA"/>
</dbReference>
<dbReference type="PROSITE" id="PS00086">
    <property type="entry name" value="CYTOCHROME_P450"/>
    <property type="match status" value="1"/>
</dbReference>
<dbReference type="GO" id="GO:0070330">
    <property type="term" value="F:aromatase activity"/>
    <property type="evidence" value="ECO:0007669"/>
    <property type="project" value="UniProtKB-UniRule"/>
</dbReference>
<evidence type="ECO:0000313" key="21">
    <source>
        <dbReference type="Proteomes" id="UP000799437"/>
    </source>
</evidence>
<dbReference type="OrthoDB" id="1470350at2759"/>
<dbReference type="Pfam" id="PF00258">
    <property type="entry name" value="Flavodoxin_1"/>
    <property type="match status" value="1"/>
</dbReference>
<dbReference type="FunFam" id="2.40.30.10:FF:000198">
    <property type="entry name" value="Bifunctional cytochrome P450/NADPH--P450 reductase"/>
    <property type="match status" value="1"/>
</dbReference>
<keyword evidence="7 16" id="KW-0479">Metal-binding</keyword>
<keyword evidence="4 16" id="KW-0349">Heme</keyword>
<keyword evidence="9 16" id="KW-0521">NADP</keyword>
<keyword evidence="8 16" id="KW-0274">FAD</keyword>
<dbReference type="InterPro" id="IPR039261">
    <property type="entry name" value="FNR_nucleotide-bd"/>
</dbReference>
<evidence type="ECO:0000256" key="14">
    <source>
        <dbReference type="ARBA" id="ARBA00047827"/>
    </source>
</evidence>
<dbReference type="GO" id="GO:0005506">
    <property type="term" value="F:iron ion binding"/>
    <property type="evidence" value="ECO:0007669"/>
    <property type="project" value="UniProtKB-UniRule"/>
</dbReference>
<dbReference type="InterPro" id="IPR003097">
    <property type="entry name" value="CysJ-like_FAD-binding"/>
</dbReference>
<dbReference type="Gene3D" id="1.10.630.10">
    <property type="entry name" value="Cytochrome P450"/>
    <property type="match status" value="1"/>
</dbReference>
<dbReference type="GO" id="GO:0010181">
    <property type="term" value="F:FMN binding"/>
    <property type="evidence" value="ECO:0007669"/>
    <property type="project" value="UniProtKB-UniRule"/>
</dbReference>
<dbReference type="Gene3D" id="3.40.50.360">
    <property type="match status" value="1"/>
</dbReference>
<evidence type="ECO:0000259" key="18">
    <source>
        <dbReference type="PROSITE" id="PS50902"/>
    </source>
</evidence>
<reference evidence="20" key="1">
    <citation type="journal article" date="2020" name="Stud. Mycol.">
        <title>101 Dothideomycetes genomes: a test case for predicting lifestyles and emergence of pathogens.</title>
        <authorList>
            <person name="Haridas S."/>
            <person name="Albert R."/>
            <person name="Binder M."/>
            <person name="Bloem J."/>
            <person name="Labutti K."/>
            <person name="Salamov A."/>
            <person name="Andreopoulos B."/>
            <person name="Baker S."/>
            <person name="Barry K."/>
            <person name="Bills G."/>
            <person name="Bluhm B."/>
            <person name="Cannon C."/>
            <person name="Castanera R."/>
            <person name="Culley D."/>
            <person name="Daum C."/>
            <person name="Ezra D."/>
            <person name="Gonzalez J."/>
            <person name="Henrissat B."/>
            <person name="Kuo A."/>
            <person name="Liang C."/>
            <person name="Lipzen A."/>
            <person name="Lutzoni F."/>
            <person name="Magnuson J."/>
            <person name="Mondo S."/>
            <person name="Nolan M."/>
            <person name="Ohm R."/>
            <person name="Pangilinan J."/>
            <person name="Park H.-J."/>
            <person name="Ramirez L."/>
            <person name="Alfaro M."/>
            <person name="Sun H."/>
            <person name="Tritt A."/>
            <person name="Yoshinaga Y."/>
            <person name="Zwiers L.-H."/>
            <person name="Turgeon B."/>
            <person name="Goodwin S."/>
            <person name="Spatafora J."/>
            <person name="Crous P."/>
            <person name="Grigoriev I."/>
        </authorList>
    </citation>
    <scope>NUCLEOTIDE SEQUENCE</scope>
    <source>
        <strain evidence="20">CBS 121739</strain>
    </source>
</reference>
<dbReference type="FunFam" id="1.10.630.10:FF:000040">
    <property type="entry name" value="Bifunctional cytochrome P450/NADPH--P450 reductase"/>
    <property type="match status" value="1"/>
</dbReference>
<dbReference type="InterPro" id="IPR017938">
    <property type="entry name" value="Riboflavin_synthase-like_b-brl"/>
</dbReference>
<organism evidence="20 21">
    <name type="scientific">Pseudovirgaria hyperparasitica</name>
    <dbReference type="NCBI Taxonomy" id="470096"/>
    <lineage>
        <taxon>Eukaryota</taxon>
        <taxon>Fungi</taxon>
        <taxon>Dikarya</taxon>
        <taxon>Ascomycota</taxon>
        <taxon>Pezizomycotina</taxon>
        <taxon>Dothideomycetes</taxon>
        <taxon>Dothideomycetes incertae sedis</taxon>
        <taxon>Acrospermales</taxon>
        <taxon>Acrospermaceae</taxon>
        <taxon>Pseudovirgaria</taxon>
    </lineage>
</organism>
<evidence type="ECO:0000256" key="4">
    <source>
        <dbReference type="ARBA" id="ARBA00022617"/>
    </source>
</evidence>
<keyword evidence="5 16" id="KW-0285">Flavoprotein</keyword>
<dbReference type="Pfam" id="PF00067">
    <property type="entry name" value="p450"/>
    <property type="match status" value="1"/>
</dbReference>
<dbReference type="InterPro" id="IPR008254">
    <property type="entry name" value="Flavodoxin/NO_synth"/>
</dbReference>
<dbReference type="CDD" id="cd06206">
    <property type="entry name" value="bifunctional_CYPOR"/>
    <property type="match status" value="1"/>
</dbReference>
<feature type="binding site" description="axial binding residue" evidence="17">
    <location>
        <position position="409"/>
    </location>
    <ligand>
        <name>heme</name>
        <dbReference type="ChEBI" id="CHEBI:30413"/>
    </ligand>
    <ligandPart>
        <name>Fe</name>
        <dbReference type="ChEBI" id="CHEBI:18248"/>
    </ligandPart>
</feature>
<dbReference type="EC" id="1.6.2.4" evidence="16"/>
<dbReference type="GO" id="GO:0005829">
    <property type="term" value="C:cytosol"/>
    <property type="evidence" value="ECO:0007669"/>
    <property type="project" value="TreeGrafter"/>
</dbReference>
<evidence type="ECO:0000256" key="17">
    <source>
        <dbReference type="PIRSR" id="PIRSR000209-1"/>
    </source>
</evidence>
<dbReference type="PANTHER" id="PTHR19384">
    <property type="entry name" value="NITRIC OXIDE SYNTHASE-RELATED"/>
    <property type="match status" value="1"/>
</dbReference>
<dbReference type="GO" id="GO:0020037">
    <property type="term" value="F:heme binding"/>
    <property type="evidence" value="ECO:0007669"/>
    <property type="project" value="UniProtKB-UniRule"/>
</dbReference>
<evidence type="ECO:0000256" key="5">
    <source>
        <dbReference type="ARBA" id="ARBA00022630"/>
    </source>
</evidence>
<dbReference type="SUPFAM" id="SSF52343">
    <property type="entry name" value="Ferredoxin reductase-like, C-terminal NADP-linked domain"/>
    <property type="match status" value="1"/>
</dbReference>
<dbReference type="InterPro" id="IPR001128">
    <property type="entry name" value="Cyt_P450"/>
</dbReference>
<dbReference type="PRINTS" id="PR00385">
    <property type="entry name" value="P450"/>
</dbReference>
<name>A0A6A6WJZ6_9PEZI</name>
<comment type="similarity">
    <text evidence="2 16">In the N-terminal section; belongs to the cytochrome P450 family.</text>
</comment>
<dbReference type="SUPFAM" id="SSF63380">
    <property type="entry name" value="Riboflavin synthase domain-like"/>
    <property type="match status" value="1"/>
</dbReference>
<comment type="catalytic activity">
    <reaction evidence="14 16">
        <text>an organic molecule + reduced [NADPH--hemoprotein reductase] + O2 = an alcohol + oxidized [NADPH--hemoprotein reductase] + H2O + H(+)</text>
        <dbReference type="Rhea" id="RHEA:17149"/>
        <dbReference type="Rhea" id="RHEA-COMP:11964"/>
        <dbReference type="Rhea" id="RHEA-COMP:11965"/>
        <dbReference type="ChEBI" id="CHEBI:15377"/>
        <dbReference type="ChEBI" id="CHEBI:15378"/>
        <dbReference type="ChEBI" id="CHEBI:15379"/>
        <dbReference type="ChEBI" id="CHEBI:30879"/>
        <dbReference type="ChEBI" id="CHEBI:57618"/>
        <dbReference type="ChEBI" id="CHEBI:58210"/>
        <dbReference type="ChEBI" id="CHEBI:142491"/>
        <dbReference type="EC" id="1.14.14.1"/>
    </reaction>
</comment>
<evidence type="ECO:0000256" key="16">
    <source>
        <dbReference type="PIRNR" id="PIRNR000209"/>
    </source>
</evidence>
<dbReference type="InterPro" id="IPR002401">
    <property type="entry name" value="Cyt_P450_E_grp-I"/>
</dbReference>
<dbReference type="Gene3D" id="3.40.50.80">
    <property type="entry name" value="Nucleotide-binding domain of ferredoxin-NADP reductase (FNR) module"/>
    <property type="match status" value="1"/>
</dbReference>
<accession>A0A6A6WJZ6</accession>
<dbReference type="PROSITE" id="PS51384">
    <property type="entry name" value="FAD_FR"/>
    <property type="match status" value="1"/>
</dbReference>
<dbReference type="InterPro" id="IPR017972">
    <property type="entry name" value="Cyt_P450_CS"/>
</dbReference>
<dbReference type="CDD" id="cd11068">
    <property type="entry name" value="CYP120A1"/>
    <property type="match status" value="1"/>
</dbReference>
<dbReference type="GeneID" id="54483674"/>
<dbReference type="FunFam" id="3.40.50.360:FF:000032">
    <property type="entry name" value="Bifunctional cytochrome P450/NADPH--P450 reductase"/>
    <property type="match status" value="1"/>
</dbReference>
<evidence type="ECO:0000256" key="10">
    <source>
        <dbReference type="ARBA" id="ARBA00022982"/>
    </source>
</evidence>
<dbReference type="InterPro" id="IPR036396">
    <property type="entry name" value="Cyt_P450_sf"/>
</dbReference>
<dbReference type="EC" id="1.14.14.1" evidence="16"/>
<dbReference type="PANTHER" id="PTHR19384:SF127">
    <property type="entry name" value="BIFUNCTIONAL CYTOCHROME P450_NADPH--P450 REDUCTASE"/>
    <property type="match status" value="1"/>
</dbReference>
<keyword evidence="11 16" id="KW-0560">Oxidoreductase</keyword>
<dbReference type="GO" id="GO:0050660">
    <property type="term" value="F:flavin adenine dinucleotide binding"/>
    <property type="evidence" value="ECO:0007669"/>
    <property type="project" value="TreeGrafter"/>
</dbReference>
<evidence type="ECO:0000256" key="7">
    <source>
        <dbReference type="ARBA" id="ARBA00022723"/>
    </source>
</evidence>
<dbReference type="SUPFAM" id="SSF48264">
    <property type="entry name" value="Cytochrome P450"/>
    <property type="match status" value="1"/>
</dbReference>
<feature type="domain" description="Flavodoxin-like" evidence="18">
    <location>
        <begin position="500"/>
        <end position="641"/>
    </location>
</feature>
<evidence type="ECO:0000256" key="3">
    <source>
        <dbReference type="ARBA" id="ARBA00022448"/>
    </source>
</evidence>
<dbReference type="InterPro" id="IPR017927">
    <property type="entry name" value="FAD-bd_FR_type"/>
</dbReference>
<evidence type="ECO:0000259" key="19">
    <source>
        <dbReference type="PROSITE" id="PS51384"/>
    </source>
</evidence>
<dbReference type="InterPro" id="IPR001433">
    <property type="entry name" value="OxRdtase_FAD/NAD-bd"/>
</dbReference>
<dbReference type="InterPro" id="IPR029039">
    <property type="entry name" value="Flavoprotein-like_sf"/>
</dbReference>
<comment type="cofactor">
    <cofactor evidence="16">
        <name>FAD</name>
        <dbReference type="ChEBI" id="CHEBI:57692"/>
    </cofactor>
    <cofactor evidence="16">
        <name>FMN</name>
        <dbReference type="ChEBI" id="CHEBI:58210"/>
    </cofactor>
</comment>
<keyword evidence="10 16" id="KW-0249">Electron transport</keyword>
<evidence type="ECO:0000256" key="1">
    <source>
        <dbReference type="ARBA" id="ARBA00001971"/>
    </source>
</evidence>
<evidence type="ECO:0000313" key="20">
    <source>
        <dbReference type="EMBL" id="KAF2761981.1"/>
    </source>
</evidence>
<proteinExistence type="inferred from homology"/>
<comment type="cofactor">
    <cofactor evidence="1 16 17">
        <name>heme</name>
        <dbReference type="ChEBI" id="CHEBI:30413"/>
    </cofactor>
</comment>
<evidence type="ECO:0000256" key="15">
    <source>
        <dbReference type="ARBA" id="ARBA00049342"/>
    </source>
</evidence>
<evidence type="ECO:0000256" key="13">
    <source>
        <dbReference type="ARBA" id="ARBA00023033"/>
    </source>
</evidence>
<dbReference type="InterPro" id="IPR023173">
    <property type="entry name" value="NADPH_Cyt_P450_Rdtase_alpha"/>
</dbReference>
<evidence type="ECO:0000256" key="6">
    <source>
        <dbReference type="ARBA" id="ARBA00022643"/>
    </source>
</evidence>
<sequence>MAAEETVIPGPSSLPIIGNIADIDAEFPHGTFLRWAEIYGPIYQVTILGKRVVVIGSQEYMNEISDESRFTKQLNSSLRQVRNGVHDGLFTAFGPEEKNWGIAHRVLMPAFGPLSIRNMFDQMHDISAQLAMKWARHGPEYKINVVDDFTRLALDTLALCAMDYRFNSYYRDEMHPFIDAMGDFLLESGNRGRRPGFMAPFYRKTDQKYWDDIKVLQKTAGDVVTARRSRPNDNKDLLNAMLNGKDPKTGETLSDESITDNLITFLIAGHETTSGMLAFTFHFLIKNPQAYQRAQEEVDTVIGRDKITVEHMSKLPYLNAILRESLRVASNIPMIGFGAKEDTTLGGKYHVKKGDSILAFLSNVHRDPIVFGEDANEWKPERMLDEEFEKRNKEFPNNWKPFGNGMRACIGRPFAWQEALLCVAMLLQTFNFTAADPSYTLAYKQTLTIKPKGFYMHAHLRHGATATDLERALQTSSKVPQESIVSRGAETPPKGNLKKLSIFYGSNTGTCEALAQRLATDAPRHGFQASVVNSLDTAKEKVPTDEPVVVITASYEGQPPDNAGLFVTWLESLKGTEMENVNYAVFACGHHDWGNTFHRIPSLVDSLLEQRGGKRIAPMGKADAAAGDMFSDFESWEDTVFWTAMKEKYGLPEATGADFSSELNIEISTPRTSTLRQDVNQAQVSSTKILTAPNVPEKRHIEIELPSDMAYSAGDYLAVLPLNPKENVQRAMRHFGLAWDTVLTISTSGPSSLPTNTPIPAADLLGAYVELAQPASKRNLAALLSATSHTTTHTELTRLLDPAVFTAEISGKRVSILDLLTKFAPNIPLPLSTFLALLPPMRVRTYSISSSPLWNPSHVTLTYAVLDTPALSGAGRHVGVASNYLSSLEPGDRLYVSVRPSHASFHLPRDVTNTPVFMLAAGTGVAPFRGFVQERAALVGAGRDLAPALLILGCRYKDQDDIHADELRRWEAIGAVRVLWAYSREPEKSEGCKYVQDVMWREREKITELWEAGARVFVCGSRDVGEGVKKMSMKMLIERQKEQGKEITEESAEEWFEGVKGERFATDVFA</sequence>
<dbReference type="AlphaFoldDB" id="A0A6A6WJZ6"/>
<dbReference type="InterPro" id="IPR023206">
    <property type="entry name" value="Bifunctional_P450_P450_red"/>
</dbReference>
<evidence type="ECO:0000256" key="11">
    <source>
        <dbReference type="ARBA" id="ARBA00023002"/>
    </source>
</evidence>
<dbReference type="Proteomes" id="UP000799437">
    <property type="component" value="Unassembled WGS sequence"/>
</dbReference>
<dbReference type="RefSeq" id="XP_033604432.1">
    <property type="nucleotide sequence ID" value="XM_033742620.1"/>
</dbReference>
<dbReference type="Gene3D" id="1.20.990.10">
    <property type="entry name" value="NADPH-cytochrome p450 Reductase, Chain A, domain 3"/>
    <property type="match status" value="1"/>
</dbReference>
<dbReference type="GO" id="GO:0003958">
    <property type="term" value="F:NADPH-hemoprotein reductase activity"/>
    <property type="evidence" value="ECO:0007669"/>
    <property type="project" value="UniProtKB-UniRule"/>
</dbReference>
<keyword evidence="21" id="KW-1185">Reference proteome</keyword>
<evidence type="ECO:0000256" key="2">
    <source>
        <dbReference type="ARBA" id="ARBA00010018"/>
    </source>
</evidence>
<dbReference type="SUPFAM" id="SSF52218">
    <property type="entry name" value="Flavoproteins"/>
    <property type="match status" value="1"/>
</dbReference>
<feature type="domain" description="FAD-binding FR-type" evidence="19">
    <location>
        <begin position="677"/>
        <end position="908"/>
    </location>
</feature>
<dbReference type="PROSITE" id="PS50902">
    <property type="entry name" value="FLAVODOXIN_LIKE"/>
    <property type="match status" value="1"/>
</dbReference>
<dbReference type="PIRSF" id="PIRSF000209">
    <property type="entry name" value="Bifunctional_P450_P450R"/>
    <property type="match status" value="1"/>
</dbReference>
<evidence type="ECO:0000256" key="8">
    <source>
        <dbReference type="ARBA" id="ARBA00022827"/>
    </source>
</evidence>
<gene>
    <name evidence="20" type="ORF">EJ05DRAFT_460761</name>
</gene>
<comment type="catalytic activity">
    <reaction evidence="15 16">
        <text>2 oxidized [cytochrome P450] + NADPH = 2 reduced [cytochrome P450] + NADP(+) + H(+)</text>
        <dbReference type="Rhea" id="RHEA:24040"/>
        <dbReference type="Rhea" id="RHEA-COMP:14627"/>
        <dbReference type="Rhea" id="RHEA-COMP:14628"/>
        <dbReference type="ChEBI" id="CHEBI:15378"/>
        <dbReference type="ChEBI" id="CHEBI:55376"/>
        <dbReference type="ChEBI" id="CHEBI:57783"/>
        <dbReference type="ChEBI" id="CHEBI:58349"/>
        <dbReference type="ChEBI" id="CHEBI:60344"/>
        <dbReference type="EC" id="1.6.2.4"/>
    </reaction>
</comment>
<evidence type="ECO:0000256" key="9">
    <source>
        <dbReference type="ARBA" id="ARBA00022857"/>
    </source>
</evidence>
<keyword evidence="12 16" id="KW-0408">Iron</keyword>
<keyword evidence="6 16" id="KW-0288">FMN</keyword>
<dbReference type="Pfam" id="PF00667">
    <property type="entry name" value="FAD_binding_1"/>
    <property type="match status" value="1"/>
</dbReference>
<protein>
    <recommendedName>
        <fullName evidence="16">Bifunctional cytochrome P450/NADPH--P450 reductase</fullName>
    </recommendedName>
    <domain>
        <recommendedName>
            <fullName evidence="16">Cytochrome P450</fullName>
            <ecNumber evidence="16">1.14.14.1</ecNumber>
        </recommendedName>
    </domain>
    <domain>
        <recommendedName>
            <fullName evidence="16">NADPH--cytochrome P450 reductase</fullName>
            <ecNumber evidence="16">1.6.2.4</ecNumber>
        </recommendedName>
    </domain>
</protein>
<dbReference type="Gene3D" id="2.40.30.10">
    <property type="entry name" value="Translation factors"/>
    <property type="match status" value="1"/>
</dbReference>
<keyword evidence="3 16" id="KW-0813">Transport</keyword>
<dbReference type="Pfam" id="PF00175">
    <property type="entry name" value="NAD_binding_1"/>
    <property type="match status" value="1"/>
</dbReference>